<evidence type="ECO:0000259" key="1">
    <source>
        <dbReference type="Pfam" id="PF20275"/>
    </source>
</evidence>
<gene>
    <name evidence="2" type="ORF">ND68_14515</name>
</gene>
<dbReference type="InterPro" id="IPR046919">
    <property type="entry name" value="ABC-3C_CTD10"/>
</dbReference>
<comment type="caution">
    <text evidence="2">The sequence shown here is derived from an EMBL/GenBank/DDBJ whole genome shotgun (WGS) entry which is preliminary data.</text>
</comment>
<reference evidence="2" key="1">
    <citation type="submission" date="2018-07" db="EMBL/GenBank/DDBJ databases">
        <authorList>
            <consortium name="PulseNet: The National Subtyping Network for Foodborne Disease Surveillance"/>
            <person name="Tarr C.L."/>
            <person name="Trees E."/>
            <person name="Katz L.S."/>
            <person name="Carleton-Romer H.A."/>
            <person name="Stroika S."/>
            <person name="Kucerova Z."/>
            <person name="Roache K.F."/>
            <person name="Sabol A.L."/>
            <person name="Besser J."/>
            <person name="Gerner-Smidt P."/>
        </authorList>
    </citation>
    <scope>NUCLEOTIDE SEQUENCE [LARGE SCALE GENOMIC DNA]</scope>
    <source>
        <strain evidence="2">2012K-0227</strain>
    </source>
</reference>
<dbReference type="EMBL" id="AAGKWS010000006">
    <property type="protein sequence ID" value="EBP1763583.1"/>
    <property type="molecule type" value="Genomic_DNA"/>
</dbReference>
<protein>
    <recommendedName>
        <fullName evidence="1">ABC-three component systems C-terminal domain-containing protein</fullName>
    </recommendedName>
</protein>
<dbReference type="Proteomes" id="UP000839924">
    <property type="component" value="Unassembled WGS sequence"/>
</dbReference>
<accession>A0A3W8ME83</accession>
<proteinExistence type="predicted"/>
<dbReference type="Pfam" id="PF20275">
    <property type="entry name" value="CTD10"/>
    <property type="match status" value="1"/>
</dbReference>
<name>A0A3W8ME83_SALER</name>
<feature type="domain" description="ABC-three component systems C-terminal" evidence="1">
    <location>
        <begin position="32"/>
        <end position="176"/>
    </location>
</feature>
<evidence type="ECO:0000313" key="2">
    <source>
        <dbReference type="EMBL" id="EBP1763583.1"/>
    </source>
</evidence>
<sequence>MCETRFDIHNIEGDFYNIEAPENNVDSIINVIIGDISSAKVNIDRSDRTFPANVSIKIEHNMLKSKRRIVLQYKYYSSHIERAYSLAEQNIINGKQSALELLNGMYCNSLEKYDIDSFEPDIAKVRQHADDIISDVIKQLRKFVYSSANAIKYKEQVEIGLNVVVAHAFVECCVLENPNNVTN</sequence>
<dbReference type="RefSeq" id="WP_064013018.1">
    <property type="nucleotide sequence ID" value="NZ_JAFNKP010000017.1"/>
</dbReference>
<dbReference type="AlphaFoldDB" id="A0A3W8ME83"/>
<organism evidence="2">
    <name type="scientific">Salmonella enterica</name>
    <name type="common">Salmonella choleraesuis</name>
    <dbReference type="NCBI Taxonomy" id="28901"/>
    <lineage>
        <taxon>Bacteria</taxon>
        <taxon>Pseudomonadati</taxon>
        <taxon>Pseudomonadota</taxon>
        <taxon>Gammaproteobacteria</taxon>
        <taxon>Enterobacterales</taxon>
        <taxon>Enterobacteriaceae</taxon>
        <taxon>Salmonella</taxon>
    </lineage>
</organism>